<dbReference type="Pfam" id="PF13649">
    <property type="entry name" value="Methyltransf_25"/>
    <property type="match status" value="1"/>
</dbReference>
<gene>
    <name evidence="4" type="ORF">SEMRO_5_G004070.1</name>
</gene>
<keyword evidence="1 4" id="KW-0489">Methyltransferase</keyword>
<dbReference type="GO" id="GO:0008168">
    <property type="term" value="F:methyltransferase activity"/>
    <property type="evidence" value="ECO:0007669"/>
    <property type="project" value="UniProtKB-KW"/>
</dbReference>
<keyword evidence="5" id="KW-1185">Reference proteome</keyword>
<dbReference type="EMBL" id="CAICTM010000005">
    <property type="protein sequence ID" value="CAB9496432.1"/>
    <property type="molecule type" value="Genomic_DNA"/>
</dbReference>
<evidence type="ECO:0000313" key="5">
    <source>
        <dbReference type="Proteomes" id="UP001153069"/>
    </source>
</evidence>
<organism evidence="4 5">
    <name type="scientific">Seminavis robusta</name>
    <dbReference type="NCBI Taxonomy" id="568900"/>
    <lineage>
        <taxon>Eukaryota</taxon>
        <taxon>Sar</taxon>
        <taxon>Stramenopiles</taxon>
        <taxon>Ochrophyta</taxon>
        <taxon>Bacillariophyta</taxon>
        <taxon>Bacillariophyceae</taxon>
        <taxon>Bacillariophycidae</taxon>
        <taxon>Naviculales</taxon>
        <taxon>Naviculaceae</taxon>
        <taxon>Seminavis</taxon>
    </lineage>
</organism>
<dbReference type="GO" id="GO:0032259">
    <property type="term" value="P:methylation"/>
    <property type="evidence" value="ECO:0007669"/>
    <property type="project" value="UniProtKB-KW"/>
</dbReference>
<dbReference type="Proteomes" id="UP001153069">
    <property type="component" value="Unassembled WGS sequence"/>
</dbReference>
<evidence type="ECO:0000256" key="1">
    <source>
        <dbReference type="ARBA" id="ARBA00022603"/>
    </source>
</evidence>
<evidence type="ECO:0000313" key="4">
    <source>
        <dbReference type="EMBL" id="CAB9496432.1"/>
    </source>
</evidence>
<dbReference type="CDD" id="cd02440">
    <property type="entry name" value="AdoMet_MTases"/>
    <property type="match status" value="1"/>
</dbReference>
<dbReference type="InterPro" id="IPR029063">
    <property type="entry name" value="SAM-dependent_MTases_sf"/>
</dbReference>
<dbReference type="AlphaFoldDB" id="A0A9N8D4V9"/>
<sequence>MAATTAINSASYKEWDVERYQDQHSFVWEYGRGLIDWLKPSQGERILDVGCGTGELAAQIADEYDTVSVVGMDRDPAMIAQAKQQFPHVSFVQGDVRTLDCFADDDPLFDAIFSNAALHWVPSADAKQSVQAMSRVLKPGGRFVVELGGKGNIQTILSSMQQVFGSDTNPWYFPSISEYTTLLEQHGDMEVLSATLIDRPNPLVGPDGVANWVRMFGSSFLHDVEEEDMEEALEQIQETCRAKLYDAEAKQWVADYRRLRIVAQKKG</sequence>
<keyword evidence="2" id="KW-0808">Transferase</keyword>
<comment type="caution">
    <text evidence="4">The sequence shown here is derived from an EMBL/GenBank/DDBJ whole genome shotgun (WGS) entry which is preliminary data.</text>
</comment>
<protein>
    <submittedName>
        <fullName evidence="4">Uncharacterized methyltransferase C70.08c</fullName>
    </submittedName>
</protein>
<feature type="domain" description="Methyltransferase" evidence="3">
    <location>
        <begin position="46"/>
        <end position="141"/>
    </location>
</feature>
<name>A0A9N8D4V9_9STRA</name>
<dbReference type="PANTHER" id="PTHR43861">
    <property type="entry name" value="TRANS-ACONITATE 2-METHYLTRANSFERASE-RELATED"/>
    <property type="match status" value="1"/>
</dbReference>
<accession>A0A9N8D4V9</accession>
<dbReference type="OrthoDB" id="66144at2759"/>
<dbReference type="PANTHER" id="PTHR43861:SF1">
    <property type="entry name" value="TRANS-ACONITATE 2-METHYLTRANSFERASE"/>
    <property type="match status" value="1"/>
</dbReference>
<dbReference type="SUPFAM" id="SSF53335">
    <property type="entry name" value="S-adenosyl-L-methionine-dependent methyltransferases"/>
    <property type="match status" value="1"/>
</dbReference>
<dbReference type="Gene3D" id="3.40.50.150">
    <property type="entry name" value="Vaccinia Virus protein VP39"/>
    <property type="match status" value="1"/>
</dbReference>
<evidence type="ECO:0000256" key="2">
    <source>
        <dbReference type="ARBA" id="ARBA00022679"/>
    </source>
</evidence>
<proteinExistence type="predicted"/>
<evidence type="ECO:0000259" key="3">
    <source>
        <dbReference type="Pfam" id="PF13649"/>
    </source>
</evidence>
<reference evidence="4" key="1">
    <citation type="submission" date="2020-06" db="EMBL/GenBank/DDBJ databases">
        <authorList>
            <consortium name="Plant Systems Biology data submission"/>
        </authorList>
    </citation>
    <scope>NUCLEOTIDE SEQUENCE</scope>
    <source>
        <strain evidence="4">D6</strain>
    </source>
</reference>
<dbReference type="InterPro" id="IPR041698">
    <property type="entry name" value="Methyltransf_25"/>
</dbReference>